<keyword evidence="2" id="KW-1185">Reference proteome</keyword>
<dbReference type="SUPFAM" id="SSF54427">
    <property type="entry name" value="NTF2-like"/>
    <property type="match status" value="1"/>
</dbReference>
<evidence type="ECO:0000313" key="1">
    <source>
        <dbReference type="EMBL" id="AQS87146.1"/>
    </source>
</evidence>
<dbReference type="InterPro" id="IPR032710">
    <property type="entry name" value="NTF2-like_dom_sf"/>
</dbReference>
<sequence>MSVLSHIPYDIVIFAIISILLALRLRSVLGRRMGVQEMAAVRHVASPRAVQPRTDVAPKVEEPGAALDIPAPATRVGGILGRMALVEPGFSPEKFLRGVETSFRNVVTAFAMGDREKLRAALTPDAYAGFAAAIDAREAAGEVQRTEIVAIQSLAIQDADVAEPAQGVTRGAIDVLIVSRQISLLNDRDSQPLVGTESVTEFSDLWRFERVFGAQTGGASWRLAAARAA</sequence>
<dbReference type="RefSeq" id="WP_077806120.1">
    <property type="nucleotide sequence ID" value="NZ_BJXS01000008.1"/>
</dbReference>
<dbReference type="Proteomes" id="UP000188604">
    <property type="component" value="Chromosome"/>
</dbReference>
<evidence type="ECO:0000313" key="2">
    <source>
        <dbReference type="Proteomes" id="UP000188604"/>
    </source>
</evidence>
<reference evidence="1 2" key="1">
    <citation type="submission" date="2016-03" db="EMBL/GenBank/DDBJ databases">
        <title>Acetic acid bacteria sequencing.</title>
        <authorList>
            <person name="Brandt J."/>
            <person name="Jakob F."/>
            <person name="Vogel R.F."/>
        </authorList>
    </citation>
    <scope>NUCLEOTIDE SEQUENCE [LARGE SCALE GENOMIC DNA]</scope>
    <source>
        <strain evidence="1 2">NBRC 101099</strain>
    </source>
</reference>
<gene>
    <name evidence="1" type="ORF">A0U93_03465</name>
</gene>
<proteinExistence type="predicted"/>
<protein>
    <submittedName>
        <fullName evidence="1">Uncharacterized protein</fullName>
    </submittedName>
</protein>
<dbReference type="AlphaFoldDB" id="A0A1U9KMX6"/>
<dbReference type="STRING" id="320497.A0U93_03465"/>
<accession>A0A1U9KMX6</accession>
<dbReference type="KEGG" id="nch:A0U93_03465"/>
<dbReference type="EMBL" id="CP014691">
    <property type="protein sequence ID" value="AQS87146.1"/>
    <property type="molecule type" value="Genomic_DNA"/>
</dbReference>
<dbReference type="Gene3D" id="3.10.450.240">
    <property type="match status" value="1"/>
</dbReference>
<organism evidence="1 2">
    <name type="scientific">Neoasaia chiangmaiensis</name>
    <dbReference type="NCBI Taxonomy" id="320497"/>
    <lineage>
        <taxon>Bacteria</taxon>
        <taxon>Pseudomonadati</taxon>
        <taxon>Pseudomonadota</taxon>
        <taxon>Alphaproteobacteria</taxon>
        <taxon>Acetobacterales</taxon>
        <taxon>Acetobacteraceae</taxon>
        <taxon>Neoasaia</taxon>
    </lineage>
</organism>
<dbReference type="SMART" id="SM00978">
    <property type="entry name" value="Tim44"/>
    <property type="match status" value="1"/>
</dbReference>
<dbReference type="NCBIfam" id="NF033779">
    <property type="entry name" value="Tim44_TimA_adap"/>
    <property type="match status" value="1"/>
</dbReference>
<dbReference type="Pfam" id="PF04280">
    <property type="entry name" value="Tim44"/>
    <property type="match status" value="1"/>
</dbReference>
<name>A0A1U9KMX6_9PROT</name>
<dbReference type="OrthoDB" id="9798618at2"/>
<dbReference type="InterPro" id="IPR007379">
    <property type="entry name" value="Tim44-like_dom"/>
</dbReference>